<feature type="signal peptide" evidence="1">
    <location>
        <begin position="1"/>
        <end position="19"/>
    </location>
</feature>
<dbReference type="Proteomes" id="UP000007801">
    <property type="component" value="Unassembled WGS sequence"/>
</dbReference>
<dbReference type="GO" id="GO:0008061">
    <property type="term" value="F:chitin binding"/>
    <property type="evidence" value="ECO:0007669"/>
    <property type="project" value="InterPro"/>
</dbReference>
<accession>A0A0P8YSX8</accession>
<evidence type="ECO:0000256" key="1">
    <source>
        <dbReference type="SAM" id="SignalP"/>
    </source>
</evidence>
<dbReference type="InParanoid" id="A0A0P8YSX8"/>
<sequence length="156" mass="16335">WCVCILFTAFALLLVAVAASTAFGASVSSHPGRLICRNKANGIRALVPGSCSRFYECHNGVATEYACPKFYDFKTRSCVSYNPGCTEGAVVAVAEPEAKKIVRDTATPCKDSTTTPPPCTDITTTTPACDKVTTTTTTCGPIATTTTTTTTTTSTL</sequence>
<keyword evidence="4" id="KW-1185">Reference proteome</keyword>
<dbReference type="InterPro" id="IPR036508">
    <property type="entry name" value="Chitin-bd_dom_sf"/>
</dbReference>
<feature type="non-terminal residue" evidence="3">
    <location>
        <position position="156"/>
    </location>
</feature>
<dbReference type="EMBL" id="CH902621">
    <property type="protein sequence ID" value="KPU81661.1"/>
    <property type="molecule type" value="Genomic_DNA"/>
</dbReference>
<name>A0A0P8YSX8_DROAN</name>
<proteinExistence type="predicted"/>
<protein>
    <recommendedName>
        <fullName evidence="2">Chitin-binding type-2 domain-containing protein</fullName>
    </recommendedName>
</protein>
<reference evidence="3 4" key="1">
    <citation type="journal article" date="2007" name="Nature">
        <title>Evolution of genes and genomes on the Drosophila phylogeny.</title>
        <authorList>
            <consortium name="Drosophila 12 Genomes Consortium"/>
            <person name="Clark A.G."/>
            <person name="Eisen M.B."/>
            <person name="Smith D.R."/>
            <person name="Bergman C.M."/>
            <person name="Oliver B."/>
            <person name="Markow T.A."/>
            <person name="Kaufman T.C."/>
            <person name="Kellis M."/>
            <person name="Gelbart W."/>
            <person name="Iyer V.N."/>
            <person name="Pollard D.A."/>
            <person name="Sackton T.B."/>
            <person name="Larracuente A.M."/>
            <person name="Singh N.D."/>
            <person name="Abad J.P."/>
            <person name="Abt D.N."/>
            <person name="Adryan B."/>
            <person name="Aguade M."/>
            <person name="Akashi H."/>
            <person name="Anderson W.W."/>
            <person name="Aquadro C.F."/>
            <person name="Ardell D.H."/>
            <person name="Arguello R."/>
            <person name="Artieri C.G."/>
            <person name="Barbash D.A."/>
            <person name="Barker D."/>
            <person name="Barsanti P."/>
            <person name="Batterham P."/>
            <person name="Batzoglou S."/>
            <person name="Begun D."/>
            <person name="Bhutkar A."/>
            <person name="Blanco E."/>
            <person name="Bosak S.A."/>
            <person name="Bradley R.K."/>
            <person name="Brand A.D."/>
            <person name="Brent M.R."/>
            <person name="Brooks A.N."/>
            <person name="Brown R.H."/>
            <person name="Butlin R.K."/>
            <person name="Caggese C."/>
            <person name="Calvi B.R."/>
            <person name="Bernardo de Carvalho A."/>
            <person name="Caspi A."/>
            <person name="Castrezana S."/>
            <person name="Celniker S.E."/>
            <person name="Chang J.L."/>
            <person name="Chapple C."/>
            <person name="Chatterji S."/>
            <person name="Chinwalla A."/>
            <person name="Civetta A."/>
            <person name="Clifton S.W."/>
            <person name="Comeron J.M."/>
            <person name="Costello J.C."/>
            <person name="Coyne J.A."/>
            <person name="Daub J."/>
            <person name="David R.G."/>
            <person name="Delcher A.L."/>
            <person name="Delehaunty K."/>
            <person name="Do C.B."/>
            <person name="Ebling H."/>
            <person name="Edwards K."/>
            <person name="Eickbush T."/>
            <person name="Evans J.D."/>
            <person name="Filipski A."/>
            <person name="Findeiss S."/>
            <person name="Freyhult E."/>
            <person name="Fulton L."/>
            <person name="Fulton R."/>
            <person name="Garcia A.C."/>
            <person name="Gardiner A."/>
            <person name="Garfield D.A."/>
            <person name="Garvin B.E."/>
            <person name="Gibson G."/>
            <person name="Gilbert D."/>
            <person name="Gnerre S."/>
            <person name="Godfrey J."/>
            <person name="Good R."/>
            <person name="Gotea V."/>
            <person name="Gravely B."/>
            <person name="Greenberg A.J."/>
            <person name="Griffiths-Jones S."/>
            <person name="Gross S."/>
            <person name="Guigo R."/>
            <person name="Gustafson E.A."/>
            <person name="Haerty W."/>
            <person name="Hahn M.W."/>
            <person name="Halligan D.L."/>
            <person name="Halpern A.L."/>
            <person name="Halter G.M."/>
            <person name="Han M.V."/>
            <person name="Heger A."/>
            <person name="Hillier L."/>
            <person name="Hinrichs A.S."/>
            <person name="Holmes I."/>
            <person name="Hoskins R.A."/>
            <person name="Hubisz M.J."/>
            <person name="Hultmark D."/>
            <person name="Huntley M.A."/>
            <person name="Jaffe D.B."/>
            <person name="Jagadeeshan S."/>
            <person name="Jeck W.R."/>
            <person name="Johnson J."/>
            <person name="Jones C.D."/>
            <person name="Jordan W.C."/>
            <person name="Karpen G.H."/>
            <person name="Kataoka E."/>
            <person name="Keightley P.D."/>
            <person name="Kheradpour P."/>
            <person name="Kirkness E.F."/>
            <person name="Koerich L.B."/>
            <person name="Kristiansen K."/>
            <person name="Kudrna D."/>
            <person name="Kulathinal R.J."/>
            <person name="Kumar S."/>
            <person name="Kwok R."/>
            <person name="Lander E."/>
            <person name="Langley C.H."/>
            <person name="Lapoint R."/>
            <person name="Lazzaro B.P."/>
            <person name="Lee S.J."/>
            <person name="Levesque L."/>
            <person name="Li R."/>
            <person name="Lin C.F."/>
            <person name="Lin M.F."/>
            <person name="Lindblad-Toh K."/>
            <person name="Llopart A."/>
            <person name="Long M."/>
            <person name="Low L."/>
            <person name="Lozovsky E."/>
            <person name="Lu J."/>
            <person name="Luo M."/>
            <person name="Machado C.A."/>
            <person name="Makalowski W."/>
            <person name="Marzo M."/>
            <person name="Matsuda M."/>
            <person name="Matzkin L."/>
            <person name="McAllister B."/>
            <person name="McBride C.S."/>
            <person name="McKernan B."/>
            <person name="McKernan K."/>
            <person name="Mendez-Lago M."/>
            <person name="Minx P."/>
            <person name="Mollenhauer M.U."/>
            <person name="Montooth K."/>
            <person name="Mount S.M."/>
            <person name="Mu X."/>
            <person name="Myers E."/>
            <person name="Negre B."/>
            <person name="Newfeld S."/>
            <person name="Nielsen R."/>
            <person name="Noor M.A."/>
            <person name="O'Grady P."/>
            <person name="Pachter L."/>
            <person name="Papaceit M."/>
            <person name="Parisi M.J."/>
            <person name="Parisi M."/>
            <person name="Parts L."/>
            <person name="Pedersen J.S."/>
            <person name="Pesole G."/>
            <person name="Phillippy A.M."/>
            <person name="Ponting C.P."/>
            <person name="Pop M."/>
            <person name="Porcelli D."/>
            <person name="Powell J.R."/>
            <person name="Prohaska S."/>
            <person name="Pruitt K."/>
            <person name="Puig M."/>
            <person name="Quesneville H."/>
            <person name="Ram K.R."/>
            <person name="Rand D."/>
            <person name="Rasmussen M.D."/>
            <person name="Reed L.K."/>
            <person name="Reenan R."/>
            <person name="Reily A."/>
            <person name="Remington K.A."/>
            <person name="Rieger T.T."/>
            <person name="Ritchie M.G."/>
            <person name="Robin C."/>
            <person name="Rogers Y.H."/>
            <person name="Rohde C."/>
            <person name="Rozas J."/>
            <person name="Rubenfield M.J."/>
            <person name="Ruiz A."/>
            <person name="Russo S."/>
            <person name="Salzberg S.L."/>
            <person name="Sanchez-Gracia A."/>
            <person name="Saranga D.J."/>
            <person name="Sato H."/>
            <person name="Schaeffer S.W."/>
            <person name="Schatz M.C."/>
            <person name="Schlenke T."/>
            <person name="Schwartz R."/>
            <person name="Segarra C."/>
            <person name="Singh R.S."/>
            <person name="Sirot L."/>
            <person name="Sirota M."/>
            <person name="Sisneros N.B."/>
            <person name="Smith C.D."/>
            <person name="Smith T.F."/>
            <person name="Spieth J."/>
            <person name="Stage D.E."/>
            <person name="Stark A."/>
            <person name="Stephan W."/>
            <person name="Strausberg R.L."/>
            <person name="Strempel S."/>
            <person name="Sturgill D."/>
            <person name="Sutton G."/>
            <person name="Sutton G.G."/>
            <person name="Tao W."/>
            <person name="Teichmann S."/>
            <person name="Tobari Y.N."/>
            <person name="Tomimura Y."/>
            <person name="Tsolas J.M."/>
            <person name="Valente V.L."/>
            <person name="Venter E."/>
            <person name="Venter J.C."/>
            <person name="Vicario S."/>
            <person name="Vieira F.G."/>
            <person name="Vilella A.J."/>
            <person name="Villasante A."/>
            <person name="Walenz B."/>
            <person name="Wang J."/>
            <person name="Wasserman M."/>
            <person name="Watts T."/>
            <person name="Wilson D."/>
            <person name="Wilson R.K."/>
            <person name="Wing R.A."/>
            <person name="Wolfner M.F."/>
            <person name="Wong A."/>
            <person name="Wong G.K."/>
            <person name="Wu C.I."/>
            <person name="Wu G."/>
            <person name="Yamamoto D."/>
            <person name="Yang H.P."/>
            <person name="Yang S.P."/>
            <person name="Yorke J.A."/>
            <person name="Yoshida K."/>
            <person name="Zdobnov E."/>
            <person name="Zhang P."/>
            <person name="Zhang Y."/>
            <person name="Zimin A.V."/>
            <person name="Baldwin J."/>
            <person name="Abdouelleil A."/>
            <person name="Abdulkadir J."/>
            <person name="Abebe A."/>
            <person name="Abera B."/>
            <person name="Abreu J."/>
            <person name="Acer S.C."/>
            <person name="Aftuck L."/>
            <person name="Alexander A."/>
            <person name="An P."/>
            <person name="Anderson E."/>
            <person name="Anderson S."/>
            <person name="Arachi H."/>
            <person name="Azer M."/>
            <person name="Bachantsang P."/>
            <person name="Barry A."/>
            <person name="Bayul T."/>
            <person name="Berlin A."/>
            <person name="Bessette D."/>
            <person name="Bloom T."/>
            <person name="Blye J."/>
            <person name="Boguslavskiy L."/>
            <person name="Bonnet C."/>
            <person name="Boukhgalter B."/>
            <person name="Bourzgui I."/>
            <person name="Brown A."/>
            <person name="Cahill P."/>
            <person name="Channer S."/>
            <person name="Cheshatsang Y."/>
            <person name="Chuda L."/>
            <person name="Citroen M."/>
            <person name="Collymore A."/>
            <person name="Cooke P."/>
            <person name="Costello M."/>
            <person name="D'Aco K."/>
            <person name="Daza R."/>
            <person name="De Haan G."/>
            <person name="DeGray S."/>
            <person name="DeMaso C."/>
            <person name="Dhargay N."/>
            <person name="Dooley K."/>
            <person name="Dooley E."/>
            <person name="Doricent M."/>
            <person name="Dorje P."/>
            <person name="Dorjee K."/>
            <person name="Dupes A."/>
            <person name="Elong R."/>
            <person name="Falk J."/>
            <person name="Farina A."/>
            <person name="Faro S."/>
            <person name="Ferguson D."/>
            <person name="Fisher S."/>
            <person name="Foley C.D."/>
            <person name="Franke A."/>
            <person name="Friedrich D."/>
            <person name="Gadbois L."/>
            <person name="Gearin G."/>
            <person name="Gearin C.R."/>
            <person name="Giannoukos G."/>
            <person name="Goode T."/>
            <person name="Graham J."/>
            <person name="Grandbois E."/>
            <person name="Grewal S."/>
            <person name="Gyaltsen K."/>
            <person name="Hafez N."/>
            <person name="Hagos B."/>
            <person name="Hall J."/>
            <person name="Henson C."/>
            <person name="Hollinger A."/>
            <person name="Honan T."/>
            <person name="Huard M.D."/>
            <person name="Hughes L."/>
            <person name="Hurhula B."/>
            <person name="Husby M.E."/>
            <person name="Kamat A."/>
            <person name="Kanga B."/>
            <person name="Kashin S."/>
            <person name="Khazanovich D."/>
            <person name="Kisner P."/>
            <person name="Lance K."/>
            <person name="Lara M."/>
            <person name="Lee W."/>
            <person name="Lennon N."/>
            <person name="Letendre F."/>
            <person name="LeVine R."/>
            <person name="Lipovsky A."/>
            <person name="Liu X."/>
            <person name="Liu J."/>
            <person name="Liu S."/>
            <person name="Lokyitsang T."/>
            <person name="Lokyitsang Y."/>
            <person name="Lubonja R."/>
            <person name="Lui A."/>
            <person name="MacDonald P."/>
            <person name="Magnisalis V."/>
            <person name="Maru K."/>
            <person name="Matthews C."/>
            <person name="McCusker W."/>
            <person name="McDonough S."/>
            <person name="Mehta T."/>
            <person name="Meldrim J."/>
            <person name="Meneus L."/>
            <person name="Mihai O."/>
            <person name="Mihalev A."/>
            <person name="Mihova T."/>
            <person name="Mittelman R."/>
            <person name="Mlenga V."/>
            <person name="Montmayeur A."/>
            <person name="Mulrain L."/>
            <person name="Navidi A."/>
            <person name="Naylor J."/>
            <person name="Negash T."/>
            <person name="Nguyen T."/>
            <person name="Nguyen N."/>
            <person name="Nicol R."/>
            <person name="Norbu C."/>
            <person name="Norbu N."/>
            <person name="Novod N."/>
            <person name="O'Neill B."/>
            <person name="Osman S."/>
            <person name="Markiewicz E."/>
            <person name="Oyono O.L."/>
            <person name="Patti C."/>
            <person name="Phunkhang P."/>
            <person name="Pierre F."/>
            <person name="Priest M."/>
            <person name="Raghuraman S."/>
            <person name="Rege F."/>
            <person name="Reyes R."/>
            <person name="Rise C."/>
            <person name="Rogov P."/>
            <person name="Ross K."/>
            <person name="Ryan E."/>
            <person name="Settipalli S."/>
            <person name="Shea T."/>
            <person name="Sherpa N."/>
            <person name="Shi L."/>
            <person name="Shih D."/>
            <person name="Sparrow T."/>
            <person name="Spaulding J."/>
            <person name="Stalker J."/>
            <person name="Stange-Thomann N."/>
            <person name="Stavropoulos S."/>
            <person name="Stone C."/>
            <person name="Strader C."/>
            <person name="Tesfaye S."/>
            <person name="Thomson T."/>
            <person name="Thoulutsang Y."/>
            <person name="Thoulutsang D."/>
            <person name="Topham K."/>
            <person name="Topping I."/>
            <person name="Tsamla T."/>
            <person name="Vassiliev H."/>
            <person name="Vo A."/>
            <person name="Wangchuk T."/>
            <person name="Wangdi T."/>
            <person name="Weiand M."/>
            <person name="Wilkinson J."/>
            <person name="Wilson A."/>
            <person name="Yadav S."/>
            <person name="Young G."/>
            <person name="Yu Q."/>
            <person name="Zembek L."/>
            <person name="Zhong D."/>
            <person name="Zimmer A."/>
            <person name="Zwirko Z."/>
            <person name="Jaffe D.B."/>
            <person name="Alvarez P."/>
            <person name="Brockman W."/>
            <person name="Butler J."/>
            <person name="Chin C."/>
            <person name="Gnerre S."/>
            <person name="Grabherr M."/>
            <person name="Kleber M."/>
            <person name="Mauceli E."/>
            <person name="MacCallum I."/>
        </authorList>
    </citation>
    <scope>NUCLEOTIDE SEQUENCE [LARGE SCALE GENOMIC DNA]</scope>
    <source>
        <strain evidence="4">Tucson 14024-0371.13</strain>
    </source>
</reference>
<keyword evidence="1" id="KW-0732">Signal</keyword>
<dbReference type="PROSITE" id="PS50940">
    <property type="entry name" value="CHIT_BIND_II"/>
    <property type="match status" value="1"/>
</dbReference>
<evidence type="ECO:0000259" key="2">
    <source>
        <dbReference type="PROSITE" id="PS50940"/>
    </source>
</evidence>
<dbReference type="SUPFAM" id="SSF57625">
    <property type="entry name" value="Invertebrate chitin-binding proteins"/>
    <property type="match status" value="1"/>
</dbReference>
<feature type="chain" id="PRO_5006154590" description="Chitin-binding type-2 domain-containing protein" evidence="1">
    <location>
        <begin position="20"/>
        <end position="156"/>
    </location>
</feature>
<gene>
    <name evidence="3" type="primary">Dana\GF26512</name>
    <name evidence="3" type="ORF">GF26512</name>
</gene>
<organism evidence="3 4">
    <name type="scientific">Drosophila ananassae</name>
    <name type="common">Fruit fly</name>
    <dbReference type="NCBI Taxonomy" id="7217"/>
    <lineage>
        <taxon>Eukaryota</taxon>
        <taxon>Metazoa</taxon>
        <taxon>Ecdysozoa</taxon>
        <taxon>Arthropoda</taxon>
        <taxon>Hexapoda</taxon>
        <taxon>Insecta</taxon>
        <taxon>Pterygota</taxon>
        <taxon>Neoptera</taxon>
        <taxon>Endopterygota</taxon>
        <taxon>Diptera</taxon>
        <taxon>Brachycera</taxon>
        <taxon>Muscomorpha</taxon>
        <taxon>Ephydroidea</taxon>
        <taxon>Drosophilidae</taxon>
        <taxon>Drosophila</taxon>
        <taxon>Sophophora</taxon>
    </lineage>
</organism>
<feature type="non-terminal residue" evidence="3">
    <location>
        <position position="1"/>
    </location>
</feature>
<dbReference type="InterPro" id="IPR002557">
    <property type="entry name" value="Chitin-bd_dom"/>
</dbReference>
<dbReference type="OrthoDB" id="6020543at2759"/>
<feature type="domain" description="Chitin-binding type-2" evidence="2">
    <location>
        <begin position="33"/>
        <end position="87"/>
    </location>
</feature>
<dbReference type="GO" id="GO:0005576">
    <property type="term" value="C:extracellular region"/>
    <property type="evidence" value="ECO:0007669"/>
    <property type="project" value="InterPro"/>
</dbReference>
<dbReference type="AlphaFoldDB" id="A0A0P8YSX8"/>
<dbReference type="Gene3D" id="2.170.140.10">
    <property type="entry name" value="Chitin binding domain"/>
    <property type="match status" value="1"/>
</dbReference>
<evidence type="ECO:0000313" key="4">
    <source>
        <dbReference type="Proteomes" id="UP000007801"/>
    </source>
</evidence>
<dbReference type="Pfam" id="PF01607">
    <property type="entry name" value="CBM_14"/>
    <property type="match status" value="1"/>
</dbReference>
<evidence type="ECO:0000313" key="3">
    <source>
        <dbReference type="EMBL" id="KPU81661.1"/>
    </source>
</evidence>